<evidence type="ECO:0000313" key="4">
    <source>
        <dbReference type="Proteomes" id="UP001210231"/>
    </source>
</evidence>
<comment type="similarity">
    <text evidence="1 2">Belongs to the outer membrane factor (OMF) (TC 1.B.17) family.</text>
</comment>
<keyword evidence="2" id="KW-0732">Signal</keyword>
<comment type="caution">
    <text evidence="3">The sequence shown here is derived from an EMBL/GenBank/DDBJ whole genome shotgun (WGS) entry which is preliminary data.</text>
</comment>
<keyword evidence="2" id="KW-0472">Membrane</keyword>
<evidence type="ECO:0000256" key="2">
    <source>
        <dbReference type="RuleBase" id="RU362097"/>
    </source>
</evidence>
<keyword evidence="2" id="KW-0812">Transmembrane</keyword>
<dbReference type="InterPro" id="IPR003423">
    <property type="entry name" value="OMP_efflux"/>
</dbReference>
<feature type="signal peptide" evidence="2">
    <location>
        <begin position="1"/>
        <end position="24"/>
    </location>
</feature>
<protein>
    <submittedName>
        <fullName evidence="3">Efflux transporter outer membrane subunit</fullName>
    </submittedName>
</protein>
<dbReference type="NCBIfam" id="TIGR01845">
    <property type="entry name" value="outer_NodT"/>
    <property type="match status" value="1"/>
</dbReference>
<sequence length="470" mass="51285">MNKRINISLTLLAILVLSACKVSKDISNPAPLLPANFRNGNTEDTANIANIKWQDFFTQSSLQKLISTAITNNFDMQTALKNIESANLVLAQTKYAYLPDARLQIGANINRPSDNSLNGISLSQFLGQSYIEDYSTSIGLSWEADIWGKIKNQKAAALASYLQTNEAKKAIQTNLVSSISQGYYNLLMLDQQLQIAKKNVLLSDSTLRIAQLQLKASEVTQLAVEQVEAQKLVAAQLVPQFEQAIILQENALSILTGLLPDKIERDENLTDITIPANTATGIPAALLSKRPDIKTQELALQIANANVGITKASMYPSLSITATGGINAFKASNWFNIPASLFGAAAGGITQPLFQRKQLRTQFEVAKVNREKVVIQFRQSVLNAVGEVSDALAKVEKLKAQQLIIDQRQNTLTNAIKNAGLLFRNGMANYLEVITAQSNVLQNELQSATIKRAQLAANVELYKALGGGWE</sequence>
<comment type="subcellular location">
    <subcellularLocation>
        <location evidence="2">Cell membrane</location>
        <topology evidence="2">Lipid-anchor</topology>
    </subcellularLocation>
</comment>
<keyword evidence="2" id="KW-0564">Palmitate</keyword>
<evidence type="ECO:0000256" key="1">
    <source>
        <dbReference type="ARBA" id="ARBA00007613"/>
    </source>
</evidence>
<dbReference type="EMBL" id="JAQGEF010000003">
    <property type="protein sequence ID" value="MDA3613783.1"/>
    <property type="molecule type" value="Genomic_DNA"/>
</dbReference>
<dbReference type="PANTHER" id="PTHR30203:SF33">
    <property type="entry name" value="BLR4455 PROTEIN"/>
    <property type="match status" value="1"/>
</dbReference>
<proteinExistence type="inferred from homology"/>
<dbReference type="Proteomes" id="UP001210231">
    <property type="component" value="Unassembled WGS sequence"/>
</dbReference>
<dbReference type="RefSeq" id="WP_407030113.1">
    <property type="nucleotide sequence ID" value="NZ_JAQGEF010000003.1"/>
</dbReference>
<evidence type="ECO:0000313" key="3">
    <source>
        <dbReference type="EMBL" id="MDA3613783.1"/>
    </source>
</evidence>
<keyword evidence="2" id="KW-0449">Lipoprotein</keyword>
<name>A0ABT4UHX1_9BACT</name>
<dbReference type="PANTHER" id="PTHR30203">
    <property type="entry name" value="OUTER MEMBRANE CATION EFFLUX PROTEIN"/>
    <property type="match status" value="1"/>
</dbReference>
<dbReference type="SUPFAM" id="SSF56954">
    <property type="entry name" value="Outer membrane efflux proteins (OEP)"/>
    <property type="match status" value="1"/>
</dbReference>
<dbReference type="Gene3D" id="2.20.200.10">
    <property type="entry name" value="Outer membrane efflux proteins (OEP)"/>
    <property type="match status" value="1"/>
</dbReference>
<reference evidence="3 4" key="1">
    <citation type="submission" date="2022-12" db="EMBL/GenBank/DDBJ databases">
        <title>Chitinophagaceae gen. sp. nov., a new member of the family Chitinophagaceae, isolated from soil in a chemical factory.</title>
        <authorList>
            <person name="Ke Z."/>
        </authorList>
    </citation>
    <scope>NUCLEOTIDE SEQUENCE [LARGE SCALE GENOMIC DNA]</scope>
    <source>
        <strain evidence="3 4">LY-5</strain>
    </source>
</reference>
<accession>A0ABT4UHX1</accession>
<dbReference type="InterPro" id="IPR010131">
    <property type="entry name" value="MdtP/NodT-like"/>
</dbReference>
<dbReference type="PROSITE" id="PS51257">
    <property type="entry name" value="PROKAR_LIPOPROTEIN"/>
    <property type="match status" value="1"/>
</dbReference>
<dbReference type="Pfam" id="PF02321">
    <property type="entry name" value="OEP"/>
    <property type="match status" value="2"/>
</dbReference>
<dbReference type="Gene3D" id="1.20.1600.10">
    <property type="entry name" value="Outer membrane efflux proteins (OEP)"/>
    <property type="match status" value="1"/>
</dbReference>
<keyword evidence="4" id="KW-1185">Reference proteome</keyword>
<organism evidence="3 4">
    <name type="scientific">Polluticaenibacter yanchengensis</name>
    <dbReference type="NCBI Taxonomy" id="3014562"/>
    <lineage>
        <taxon>Bacteria</taxon>
        <taxon>Pseudomonadati</taxon>
        <taxon>Bacteroidota</taxon>
        <taxon>Chitinophagia</taxon>
        <taxon>Chitinophagales</taxon>
        <taxon>Chitinophagaceae</taxon>
        <taxon>Polluticaenibacter</taxon>
    </lineage>
</organism>
<feature type="chain" id="PRO_5044960732" evidence="2">
    <location>
        <begin position="25"/>
        <end position="470"/>
    </location>
</feature>
<gene>
    <name evidence="3" type="ORF">O3P16_03105</name>
</gene>
<keyword evidence="2" id="KW-1134">Transmembrane beta strand</keyword>